<gene>
    <name evidence="2" type="ORF">X808_4400</name>
</gene>
<accession>W0QCL4</accession>
<feature type="transmembrane region" description="Helical" evidence="1">
    <location>
        <begin position="20"/>
        <end position="43"/>
    </location>
</feature>
<dbReference type="EMBL" id="CP006943">
    <property type="protein sequence ID" value="AHG74963.1"/>
    <property type="molecule type" value="Genomic_DNA"/>
</dbReference>
<reference evidence="2 3" key="1">
    <citation type="submission" date="2013-12" db="EMBL/GenBank/DDBJ databases">
        <title>Annotation of the Mannheimia varigena USDA-ARS-USMARC-1296 complete genome.</title>
        <authorList>
            <person name="Harhay G.P."/>
            <person name="Clawson M.L."/>
            <person name="Murray R.W."/>
            <person name="Lubbers B.V."/>
            <person name="Heaton M.P."/>
            <person name="Chitko-Mckown C.G."/>
            <person name="Harhay D.M."/>
            <person name="Smith T.P.L."/>
        </authorList>
    </citation>
    <scope>NUCLEOTIDE SEQUENCE [LARGE SCALE GENOMIC DNA]</scope>
    <source>
        <strain evidence="2 3">USDA-ARS-USMARC-1296</strain>
    </source>
</reference>
<sequence length="59" mass="7119">MVWQNLRFNANNAIKHKATIFSGYFANFSKNMTACCFVVYSFVFEKMRFPKNFYFGYFM</sequence>
<dbReference type="HOGENOM" id="CLU_2955129_0_0_6"/>
<evidence type="ECO:0000313" key="2">
    <source>
        <dbReference type="EMBL" id="AHG74963.1"/>
    </source>
</evidence>
<name>W0QCL4_9PAST</name>
<dbReference type="PATRIC" id="fig|1433287.3.peg.438"/>
<keyword evidence="1" id="KW-1133">Transmembrane helix</keyword>
<evidence type="ECO:0000256" key="1">
    <source>
        <dbReference type="SAM" id="Phobius"/>
    </source>
</evidence>
<proteinExistence type="predicted"/>
<organism evidence="2 3">
    <name type="scientific">Mannheimia varigena USDA-ARS-USMARC-1296</name>
    <dbReference type="NCBI Taxonomy" id="1433287"/>
    <lineage>
        <taxon>Bacteria</taxon>
        <taxon>Pseudomonadati</taxon>
        <taxon>Pseudomonadota</taxon>
        <taxon>Gammaproteobacteria</taxon>
        <taxon>Pasteurellales</taxon>
        <taxon>Pasteurellaceae</taxon>
        <taxon>Mannheimia</taxon>
    </lineage>
</organism>
<dbReference type="Proteomes" id="UP000066995">
    <property type="component" value="Chromosome"/>
</dbReference>
<dbReference type="KEGG" id="mvi:X808_4400"/>
<keyword evidence="3" id="KW-1185">Reference proteome</keyword>
<evidence type="ECO:0000313" key="3">
    <source>
        <dbReference type="Proteomes" id="UP000066995"/>
    </source>
</evidence>
<keyword evidence="1" id="KW-0812">Transmembrane</keyword>
<protein>
    <submittedName>
        <fullName evidence="2">Uncharacterized protein</fullName>
    </submittedName>
</protein>
<dbReference type="AlphaFoldDB" id="W0QCL4"/>
<keyword evidence="1" id="KW-0472">Membrane</keyword>